<keyword evidence="4" id="KW-0732">Signal</keyword>
<keyword evidence="8" id="KW-0807">Transducer</keyword>
<evidence type="ECO:0000256" key="3">
    <source>
        <dbReference type="ARBA" id="ARBA00022475"/>
    </source>
</evidence>
<organism evidence="11 12">
    <name type="scientific">Mytilus galloprovincialis</name>
    <name type="common">Mediterranean mussel</name>
    <dbReference type="NCBI Taxonomy" id="29158"/>
    <lineage>
        <taxon>Eukaryota</taxon>
        <taxon>Metazoa</taxon>
        <taxon>Spiralia</taxon>
        <taxon>Lophotrochozoa</taxon>
        <taxon>Mollusca</taxon>
        <taxon>Bivalvia</taxon>
        <taxon>Autobranchia</taxon>
        <taxon>Pteriomorphia</taxon>
        <taxon>Mytilida</taxon>
        <taxon>Mytiloidea</taxon>
        <taxon>Mytilidae</taxon>
        <taxon>Mytilinae</taxon>
        <taxon>Mytilus</taxon>
    </lineage>
</organism>
<reference evidence="11" key="1">
    <citation type="submission" date="2018-11" db="EMBL/GenBank/DDBJ databases">
        <authorList>
            <person name="Alioto T."/>
            <person name="Alioto T."/>
        </authorList>
    </citation>
    <scope>NUCLEOTIDE SEQUENCE</scope>
</reference>
<dbReference type="PANTHER" id="PTHR32546:SF26">
    <property type="entry name" value="SMOG, ISOFORM D"/>
    <property type="match status" value="1"/>
</dbReference>
<evidence type="ECO:0000259" key="10">
    <source>
        <dbReference type="Pfam" id="PF22572"/>
    </source>
</evidence>
<evidence type="ECO:0000256" key="7">
    <source>
        <dbReference type="ARBA" id="ARBA00023180"/>
    </source>
</evidence>
<protein>
    <submittedName>
        <fullName evidence="11">G protein-coupled receptor 158</fullName>
    </submittedName>
</protein>
<dbReference type="Gene3D" id="3.30.450.20">
    <property type="entry name" value="PAS domain"/>
    <property type="match status" value="1"/>
</dbReference>
<keyword evidence="7" id="KW-0325">Glycoprotein</keyword>
<feature type="domain" description="GPR158/179 extracellular" evidence="10">
    <location>
        <begin position="206"/>
        <end position="301"/>
    </location>
</feature>
<dbReference type="Proteomes" id="UP000596742">
    <property type="component" value="Unassembled WGS sequence"/>
</dbReference>
<dbReference type="PANTHER" id="PTHR32546">
    <property type="entry name" value="G-PROTEIN COUPLED RECEPTOR 158-RELATED"/>
    <property type="match status" value="1"/>
</dbReference>
<dbReference type="OrthoDB" id="2129233at2759"/>
<dbReference type="InterPro" id="IPR043458">
    <property type="entry name" value="GPR158/179"/>
</dbReference>
<keyword evidence="9" id="KW-1133">Transmembrane helix</keyword>
<dbReference type="EMBL" id="UYJE01001140">
    <property type="protein sequence ID" value="VDH99418.1"/>
    <property type="molecule type" value="Genomic_DNA"/>
</dbReference>
<name>A0A8B6C2X8_MYTGA</name>
<feature type="transmembrane region" description="Helical" evidence="9">
    <location>
        <begin position="12"/>
        <end position="29"/>
    </location>
</feature>
<keyword evidence="9" id="KW-0812">Transmembrane</keyword>
<comment type="similarity">
    <text evidence="2">Belongs to the G-protein coupled receptor 3 family.</text>
</comment>
<dbReference type="Pfam" id="PF22572">
    <property type="entry name" value="GPR158_179_EC"/>
    <property type="match status" value="1"/>
</dbReference>
<proteinExistence type="inferred from homology"/>
<evidence type="ECO:0000256" key="6">
    <source>
        <dbReference type="ARBA" id="ARBA00023170"/>
    </source>
</evidence>
<evidence type="ECO:0000313" key="11">
    <source>
        <dbReference type="EMBL" id="VDH99418.1"/>
    </source>
</evidence>
<evidence type="ECO:0000256" key="5">
    <source>
        <dbReference type="ARBA" id="ARBA00023040"/>
    </source>
</evidence>
<evidence type="ECO:0000256" key="9">
    <source>
        <dbReference type="SAM" id="Phobius"/>
    </source>
</evidence>
<dbReference type="AlphaFoldDB" id="A0A8B6C2X8"/>
<evidence type="ECO:0000256" key="2">
    <source>
        <dbReference type="ARBA" id="ARBA00007242"/>
    </source>
</evidence>
<gene>
    <name evidence="11" type="ORF">MGAL_10B041455</name>
</gene>
<sequence>MQSMMNTPCRISVFIFICFILMHGLILFVKGGKSDAITALNIIGNTHTDMCSASNLYLTLDFTLWNGYANLAIYNANYMSTIIYQNKGILESIPDLTFFNLARNVVMTGSPQVFSSGLAFEPDVFSRYKAFAPYAYYKHGVIRLYDLSLSYVYQTSVDSEWYYNLESRKWDNASSILTERHQRNGSTDIQDENIVMYFAKQEDGYWSQPYFDCGFSDSWLVTFSVPIFGQDATGKPSFKGVAFIDMNLNDTDINQCDLDDDDESIDIFLNVFRGTHECLPDTKCQFLPGLGFKKGGYSCLQVNGSFSNSEGTYSLTESHELFYK</sequence>
<accession>A0A8B6C2X8</accession>
<evidence type="ECO:0000256" key="4">
    <source>
        <dbReference type="ARBA" id="ARBA00022729"/>
    </source>
</evidence>
<keyword evidence="6 11" id="KW-0675">Receptor</keyword>
<evidence type="ECO:0000256" key="1">
    <source>
        <dbReference type="ARBA" id="ARBA00004651"/>
    </source>
</evidence>
<comment type="caution">
    <text evidence="11">The sequence shown here is derived from an EMBL/GenBank/DDBJ whole genome shotgun (WGS) entry which is preliminary data.</text>
</comment>
<keyword evidence="12" id="KW-1185">Reference proteome</keyword>
<keyword evidence="5" id="KW-0297">G-protein coupled receptor</keyword>
<dbReference type="InterPro" id="IPR054714">
    <property type="entry name" value="GPR158_179_extracellular"/>
</dbReference>
<dbReference type="GO" id="GO:0005886">
    <property type="term" value="C:plasma membrane"/>
    <property type="evidence" value="ECO:0007669"/>
    <property type="project" value="UniProtKB-SubCell"/>
</dbReference>
<evidence type="ECO:0000256" key="8">
    <source>
        <dbReference type="ARBA" id="ARBA00023224"/>
    </source>
</evidence>
<keyword evidence="9" id="KW-0472">Membrane</keyword>
<keyword evidence="3" id="KW-1003">Cell membrane</keyword>
<comment type="subcellular location">
    <subcellularLocation>
        <location evidence="1">Cell membrane</location>
        <topology evidence="1">Multi-pass membrane protein</topology>
    </subcellularLocation>
</comment>
<evidence type="ECO:0000313" key="12">
    <source>
        <dbReference type="Proteomes" id="UP000596742"/>
    </source>
</evidence>
<dbReference type="GO" id="GO:0004930">
    <property type="term" value="F:G protein-coupled receptor activity"/>
    <property type="evidence" value="ECO:0007669"/>
    <property type="project" value="UniProtKB-KW"/>
</dbReference>
<dbReference type="CDD" id="cd12913">
    <property type="entry name" value="PDC1_MCP_like"/>
    <property type="match status" value="1"/>
</dbReference>